<name>A0A5N6RSC4_9ROSI</name>
<evidence type="ECO:0000313" key="3">
    <source>
        <dbReference type="Proteomes" id="UP000327013"/>
    </source>
</evidence>
<accession>A0A5N6RSC4</accession>
<organism evidence="2 3">
    <name type="scientific">Carpinus fangiana</name>
    <dbReference type="NCBI Taxonomy" id="176857"/>
    <lineage>
        <taxon>Eukaryota</taxon>
        <taxon>Viridiplantae</taxon>
        <taxon>Streptophyta</taxon>
        <taxon>Embryophyta</taxon>
        <taxon>Tracheophyta</taxon>
        <taxon>Spermatophyta</taxon>
        <taxon>Magnoliopsida</taxon>
        <taxon>eudicotyledons</taxon>
        <taxon>Gunneridae</taxon>
        <taxon>Pentapetalae</taxon>
        <taxon>rosids</taxon>
        <taxon>fabids</taxon>
        <taxon>Fagales</taxon>
        <taxon>Betulaceae</taxon>
        <taxon>Carpinus</taxon>
    </lineage>
</organism>
<gene>
    <name evidence="2" type="ORF">FH972_019986</name>
</gene>
<dbReference type="AlphaFoldDB" id="A0A5N6RSC4"/>
<reference evidence="2 3" key="1">
    <citation type="submission" date="2019-06" db="EMBL/GenBank/DDBJ databases">
        <title>A chromosomal-level reference genome of Carpinus fangiana (Coryloideae, Betulaceae).</title>
        <authorList>
            <person name="Yang X."/>
            <person name="Wang Z."/>
            <person name="Zhang L."/>
            <person name="Hao G."/>
            <person name="Liu J."/>
            <person name="Yang Y."/>
        </authorList>
    </citation>
    <scope>NUCLEOTIDE SEQUENCE [LARGE SCALE GENOMIC DNA]</scope>
    <source>
        <strain evidence="2">Cfa_2016G</strain>
        <tissue evidence="2">Leaf</tissue>
    </source>
</reference>
<feature type="region of interest" description="Disordered" evidence="1">
    <location>
        <begin position="1"/>
        <end position="33"/>
    </location>
</feature>
<evidence type="ECO:0000313" key="2">
    <source>
        <dbReference type="EMBL" id="KAE8125152.1"/>
    </source>
</evidence>
<evidence type="ECO:0000256" key="1">
    <source>
        <dbReference type="SAM" id="MobiDB-lite"/>
    </source>
</evidence>
<protein>
    <submittedName>
        <fullName evidence="2">Uncharacterized protein</fullName>
    </submittedName>
</protein>
<proteinExistence type="predicted"/>
<dbReference type="EMBL" id="CM017328">
    <property type="protein sequence ID" value="KAE8125152.1"/>
    <property type="molecule type" value="Genomic_DNA"/>
</dbReference>
<sequence>MIAKALEVKDEQHKQEMEERLAQQREEMEERFAQQREEHRLDLDAITRRFAVQMVAYDAYFRSLKGGTVVSLEPEVTTKRTVHDLGSLARPIVILSADSTQDDDQNEARHLTPVGQKSRLLKTTMG</sequence>
<keyword evidence="3" id="KW-1185">Reference proteome</keyword>
<dbReference type="Proteomes" id="UP000327013">
    <property type="component" value="Chromosome 8"/>
</dbReference>